<dbReference type="OrthoDB" id="3260393at2759"/>
<dbReference type="Proteomes" id="UP000521943">
    <property type="component" value="Unassembled WGS sequence"/>
</dbReference>
<evidence type="ECO:0000313" key="3">
    <source>
        <dbReference type="Proteomes" id="UP000521943"/>
    </source>
</evidence>
<dbReference type="AlphaFoldDB" id="A0A8H6IBZ0"/>
<reference evidence="2 3" key="1">
    <citation type="submission" date="2020-07" db="EMBL/GenBank/DDBJ databases">
        <title>Comparative genomics of pyrophilous fungi reveals a link between fire events and developmental genes.</title>
        <authorList>
            <consortium name="DOE Joint Genome Institute"/>
            <person name="Steindorff A.S."/>
            <person name="Carver A."/>
            <person name="Calhoun S."/>
            <person name="Stillman K."/>
            <person name="Liu H."/>
            <person name="Lipzen A."/>
            <person name="Pangilinan J."/>
            <person name="Labutti K."/>
            <person name="Bruns T.D."/>
            <person name="Grigoriev I.V."/>
        </authorList>
    </citation>
    <scope>NUCLEOTIDE SEQUENCE [LARGE SCALE GENOMIC DNA]</scope>
    <source>
        <strain evidence="2 3">CBS 144469</strain>
    </source>
</reference>
<name>A0A8H6IBZ0_9AGAR</name>
<feature type="compositionally biased region" description="Low complexity" evidence="1">
    <location>
        <begin position="306"/>
        <end position="320"/>
    </location>
</feature>
<keyword evidence="3" id="KW-1185">Reference proteome</keyword>
<proteinExistence type="predicted"/>
<feature type="region of interest" description="Disordered" evidence="1">
    <location>
        <begin position="296"/>
        <end position="324"/>
    </location>
</feature>
<feature type="region of interest" description="Disordered" evidence="1">
    <location>
        <begin position="19"/>
        <end position="44"/>
    </location>
</feature>
<evidence type="ECO:0000313" key="2">
    <source>
        <dbReference type="EMBL" id="KAF6761587.1"/>
    </source>
</evidence>
<feature type="region of interest" description="Disordered" evidence="1">
    <location>
        <begin position="128"/>
        <end position="168"/>
    </location>
</feature>
<accession>A0A8H6IBZ0</accession>
<protein>
    <submittedName>
        <fullName evidence="2">Uncharacterized protein</fullName>
    </submittedName>
</protein>
<feature type="compositionally biased region" description="Low complexity" evidence="1">
    <location>
        <begin position="152"/>
        <end position="168"/>
    </location>
</feature>
<evidence type="ECO:0000256" key="1">
    <source>
        <dbReference type="SAM" id="MobiDB-lite"/>
    </source>
</evidence>
<sequence>MFSSGSPYSPFFTSGLLAIDAPPPTPEDFPRRGSLPTDSLSAKPASSATSFYFTLQPARDHKEYRSFLSLDLAESQSLRSASLKRKAPAAYVRRALVLFPPLTSVRRQVPAVPRLAPPATQPLRARYSRDSFRSIPSPKPAPCMNLPELPKPASRSPTPVRPSTSTSVASDLPLPVIRISRTPAPVAILPLKKPSRTSTSSSVSTRARKINRSHALERLEGKQPIAAAQPRTAPASISQFSMRRNFMSMTDDESDDEDSDIDSLDAKSDYSDDFFDTASDNRLFYTGYLEPEDHVLPLVSSPPRPKSVSSSPSPSPTRSTFVVRKQTVRRSATDWFPLKSFIDLRGGDDASSFAVPAPSSPTSSPTSPTSSWSWRSFIDVASL</sequence>
<gene>
    <name evidence="2" type="ORF">DFP72DRAFT_625679</name>
</gene>
<comment type="caution">
    <text evidence="2">The sequence shown here is derived from an EMBL/GenBank/DDBJ whole genome shotgun (WGS) entry which is preliminary data.</text>
</comment>
<dbReference type="EMBL" id="JACGCI010000009">
    <property type="protein sequence ID" value="KAF6761587.1"/>
    <property type="molecule type" value="Genomic_DNA"/>
</dbReference>
<organism evidence="2 3">
    <name type="scientific">Ephemerocybe angulata</name>
    <dbReference type="NCBI Taxonomy" id="980116"/>
    <lineage>
        <taxon>Eukaryota</taxon>
        <taxon>Fungi</taxon>
        <taxon>Dikarya</taxon>
        <taxon>Basidiomycota</taxon>
        <taxon>Agaricomycotina</taxon>
        <taxon>Agaricomycetes</taxon>
        <taxon>Agaricomycetidae</taxon>
        <taxon>Agaricales</taxon>
        <taxon>Agaricineae</taxon>
        <taxon>Psathyrellaceae</taxon>
        <taxon>Ephemerocybe</taxon>
    </lineage>
</organism>
<feature type="region of interest" description="Disordered" evidence="1">
    <location>
        <begin position="352"/>
        <end position="372"/>
    </location>
</feature>